<dbReference type="InterPro" id="IPR011600">
    <property type="entry name" value="Pept_C14_caspase"/>
</dbReference>
<dbReference type="SMART" id="SM00115">
    <property type="entry name" value="CASc"/>
    <property type="match status" value="1"/>
</dbReference>
<dbReference type="Pfam" id="PF00656">
    <property type="entry name" value="Peptidase_C14"/>
    <property type="match status" value="1"/>
</dbReference>
<evidence type="ECO:0000256" key="6">
    <source>
        <dbReference type="ARBA" id="ARBA00023145"/>
    </source>
</evidence>
<evidence type="ECO:0000259" key="8">
    <source>
        <dbReference type="PROSITE" id="PS50207"/>
    </source>
</evidence>
<dbReference type="PROSITE" id="PS50207">
    <property type="entry name" value="CASPASE_P10"/>
    <property type="match status" value="1"/>
</dbReference>
<dbReference type="InterPro" id="IPR033139">
    <property type="entry name" value="Caspase_cys_AS"/>
</dbReference>
<dbReference type="InterPro" id="IPR002138">
    <property type="entry name" value="Pept_C14_p10"/>
</dbReference>
<dbReference type="PRINTS" id="PR00376">
    <property type="entry name" value="IL1BCENZYME"/>
</dbReference>
<dbReference type="GO" id="GO:0004197">
    <property type="term" value="F:cysteine-type endopeptidase activity"/>
    <property type="evidence" value="ECO:0007669"/>
    <property type="project" value="InterPro"/>
</dbReference>
<evidence type="ECO:0000256" key="1">
    <source>
        <dbReference type="ARBA" id="ARBA00010134"/>
    </source>
</evidence>
<dbReference type="GO" id="GO:0043525">
    <property type="term" value="P:positive regulation of neuron apoptotic process"/>
    <property type="evidence" value="ECO:0007669"/>
    <property type="project" value="TreeGrafter"/>
</dbReference>
<dbReference type="PROSITE" id="PS01121">
    <property type="entry name" value="CASPASE_HIS"/>
    <property type="match status" value="1"/>
</dbReference>
<dbReference type="PANTHER" id="PTHR10454">
    <property type="entry name" value="CASPASE"/>
    <property type="match status" value="1"/>
</dbReference>
<dbReference type="InterPro" id="IPR001309">
    <property type="entry name" value="Pept_C14_p20"/>
</dbReference>
<sequence>MSNNCYPSGKVANILDHEYNMSHKRRGRALIFNNKYFEQQQLPTREGTDVDSKSLGKILQQLGFNVKEYTDLTSRAIIRKLNKVGSRDHSECDCILIAILSHGKMGSIQAKDTDYPLESILSPFKPERCSTLAGKPKLFIIQACQGDHKDPGHYLLEPCCTAGDNESFMSYRIPLHADFLIAFSTIPGYCSWRNTVEGSWFIKSLCEELSACGTTRDILTLLTFVAQRVAFNYESFHPIDVSLHQKKQITCTMSTLTRILYFRDNGEADNE</sequence>
<dbReference type="KEGG" id="dhe:111599126"/>
<dbReference type="GO" id="GO:0045476">
    <property type="term" value="P:nurse cell apoptotic process"/>
    <property type="evidence" value="ECO:0007669"/>
    <property type="project" value="UniProtKB-ARBA"/>
</dbReference>
<dbReference type="SUPFAM" id="SSF52129">
    <property type="entry name" value="Caspase-like"/>
    <property type="match status" value="1"/>
</dbReference>
<dbReference type="PANTHER" id="PTHR10454:SF245">
    <property type="entry name" value="CASPASE-RELATED"/>
    <property type="match status" value="1"/>
</dbReference>
<dbReference type="OMA" id="VAVYNDC"/>
<dbReference type="InterPro" id="IPR029030">
    <property type="entry name" value="Caspase-like_dom_sf"/>
</dbReference>
<dbReference type="GO" id="GO:1990525">
    <property type="term" value="F:BIR domain binding"/>
    <property type="evidence" value="ECO:0007669"/>
    <property type="project" value="UniProtKB-ARBA"/>
</dbReference>
<dbReference type="AlphaFoldDB" id="A0A6J1LVD9"/>
<evidence type="ECO:0000256" key="4">
    <source>
        <dbReference type="ARBA" id="ARBA00022801"/>
    </source>
</evidence>
<dbReference type="Proteomes" id="UP000504633">
    <property type="component" value="Unplaced"/>
</dbReference>
<dbReference type="InterPro" id="IPR016129">
    <property type="entry name" value="Caspase_his_AS"/>
</dbReference>
<proteinExistence type="inferred from homology"/>
<keyword evidence="10" id="KW-1185">Reference proteome</keyword>
<dbReference type="InterPro" id="IPR015917">
    <property type="entry name" value="Pept_C14A"/>
</dbReference>
<keyword evidence="2" id="KW-0645">Protease</keyword>
<feature type="domain" description="Caspase family p10" evidence="8">
    <location>
        <begin position="169"/>
        <end position="264"/>
    </location>
</feature>
<dbReference type="RefSeq" id="XP_023170456.2">
    <property type="nucleotide sequence ID" value="XM_023314688.2"/>
</dbReference>
<feature type="domain" description="Caspase family p20" evidence="9">
    <location>
        <begin position="25"/>
        <end position="148"/>
    </location>
</feature>
<reference evidence="11" key="1">
    <citation type="submission" date="2025-08" db="UniProtKB">
        <authorList>
            <consortium name="RefSeq"/>
        </authorList>
    </citation>
    <scope>IDENTIFICATION</scope>
    <source>
        <strain evidence="11">15085-1641.00</strain>
        <tissue evidence="11">Whole body</tissue>
    </source>
</reference>
<dbReference type="GO" id="GO:0005737">
    <property type="term" value="C:cytoplasm"/>
    <property type="evidence" value="ECO:0007669"/>
    <property type="project" value="TreeGrafter"/>
</dbReference>
<accession>A0A6J1LVD9</accession>
<keyword evidence="5" id="KW-0788">Thiol protease</keyword>
<dbReference type="GO" id="GO:0045751">
    <property type="term" value="P:negative regulation of Toll signaling pathway"/>
    <property type="evidence" value="ECO:0007669"/>
    <property type="project" value="UniProtKB-ARBA"/>
</dbReference>
<keyword evidence="3" id="KW-0053">Apoptosis</keyword>
<dbReference type="InterPro" id="IPR002398">
    <property type="entry name" value="Pept_C14"/>
</dbReference>
<dbReference type="CDD" id="cd00032">
    <property type="entry name" value="CASc"/>
    <property type="match status" value="1"/>
</dbReference>
<evidence type="ECO:0000313" key="10">
    <source>
        <dbReference type="Proteomes" id="UP000504633"/>
    </source>
</evidence>
<organism evidence="10 11">
    <name type="scientific">Drosophila hydei</name>
    <name type="common">Fruit fly</name>
    <dbReference type="NCBI Taxonomy" id="7224"/>
    <lineage>
        <taxon>Eukaryota</taxon>
        <taxon>Metazoa</taxon>
        <taxon>Ecdysozoa</taxon>
        <taxon>Arthropoda</taxon>
        <taxon>Hexapoda</taxon>
        <taxon>Insecta</taxon>
        <taxon>Pterygota</taxon>
        <taxon>Neoptera</taxon>
        <taxon>Endopterygota</taxon>
        <taxon>Diptera</taxon>
        <taxon>Brachycera</taxon>
        <taxon>Muscomorpha</taxon>
        <taxon>Ephydroidea</taxon>
        <taxon>Drosophilidae</taxon>
        <taxon>Drosophila</taxon>
    </lineage>
</organism>
<evidence type="ECO:0000256" key="5">
    <source>
        <dbReference type="ARBA" id="ARBA00022807"/>
    </source>
</evidence>
<gene>
    <name evidence="11" type="primary">LOC111599126</name>
</gene>
<evidence type="ECO:0000313" key="11">
    <source>
        <dbReference type="RefSeq" id="XP_023170456.2"/>
    </source>
</evidence>
<name>A0A6J1LVD9_DROHY</name>
<dbReference type="GO" id="GO:0016322">
    <property type="term" value="P:neuron remodeling"/>
    <property type="evidence" value="ECO:0007669"/>
    <property type="project" value="UniProtKB-ARBA"/>
</dbReference>
<dbReference type="GO" id="GO:0006508">
    <property type="term" value="P:proteolysis"/>
    <property type="evidence" value="ECO:0007669"/>
    <property type="project" value="UniProtKB-KW"/>
</dbReference>
<comment type="similarity">
    <text evidence="1 7">Belongs to the peptidase C14A family.</text>
</comment>
<dbReference type="Gene3D" id="3.40.50.1460">
    <property type="match status" value="1"/>
</dbReference>
<keyword evidence="6" id="KW-0865">Zymogen</keyword>
<evidence type="ECO:0000256" key="7">
    <source>
        <dbReference type="RuleBase" id="RU003971"/>
    </source>
</evidence>
<keyword evidence="4" id="KW-0378">Hydrolase</keyword>
<evidence type="ECO:0000256" key="2">
    <source>
        <dbReference type="ARBA" id="ARBA00022670"/>
    </source>
</evidence>
<protein>
    <submittedName>
        <fullName evidence="11">Caspase-like</fullName>
    </submittedName>
</protein>
<evidence type="ECO:0000256" key="3">
    <source>
        <dbReference type="ARBA" id="ARBA00022703"/>
    </source>
</evidence>
<dbReference type="PROSITE" id="PS01122">
    <property type="entry name" value="CASPASE_CYS"/>
    <property type="match status" value="1"/>
</dbReference>
<dbReference type="PROSITE" id="PS50208">
    <property type="entry name" value="CASPASE_P20"/>
    <property type="match status" value="1"/>
</dbReference>
<dbReference type="GeneID" id="111599126"/>
<evidence type="ECO:0000259" key="9">
    <source>
        <dbReference type="PROSITE" id="PS50208"/>
    </source>
</evidence>
<dbReference type="FunFam" id="3.40.50.1460:FF:000001">
    <property type="entry name" value="Caspase-3 preproprotein"/>
    <property type="match status" value="1"/>
</dbReference>
<dbReference type="OrthoDB" id="6116485at2759"/>